<evidence type="ECO:0000256" key="4">
    <source>
        <dbReference type="ARBA" id="ARBA00022806"/>
    </source>
</evidence>
<evidence type="ECO:0000256" key="6">
    <source>
        <dbReference type="ARBA" id="ARBA00023204"/>
    </source>
</evidence>
<dbReference type="InterPro" id="IPR014016">
    <property type="entry name" value="UvrD-like_ATP-bd"/>
</dbReference>
<feature type="binding site" evidence="7">
    <location>
        <begin position="230"/>
        <end position="237"/>
    </location>
    <ligand>
        <name>ATP</name>
        <dbReference type="ChEBI" id="CHEBI:30616"/>
    </ligand>
</feature>
<evidence type="ECO:0000256" key="5">
    <source>
        <dbReference type="ARBA" id="ARBA00022840"/>
    </source>
</evidence>
<keyword evidence="3 7" id="KW-0378">Hydrolase</keyword>
<evidence type="ECO:0000259" key="8">
    <source>
        <dbReference type="PROSITE" id="PS51198"/>
    </source>
</evidence>
<name>A0ABV8L954_9NOCA</name>
<dbReference type="PANTHER" id="PTHR11070">
    <property type="entry name" value="UVRD / RECB / PCRA DNA HELICASE FAMILY MEMBER"/>
    <property type="match status" value="1"/>
</dbReference>
<evidence type="ECO:0000256" key="2">
    <source>
        <dbReference type="ARBA" id="ARBA00022763"/>
    </source>
</evidence>
<dbReference type="SUPFAM" id="SSF52540">
    <property type="entry name" value="P-loop containing nucleoside triphosphate hydrolases"/>
    <property type="match status" value="1"/>
</dbReference>
<proteinExistence type="predicted"/>
<dbReference type="Proteomes" id="UP001595767">
    <property type="component" value="Unassembled WGS sequence"/>
</dbReference>
<protein>
    <submittedName>
        <fullName evidence="9">UvrD-helicase domain-containing protein</fullName>
    </submittedName>
</protein>
<comment type="caution">
    <text evidence="9">The sequence shown here is derived from an EMBL/GenBank/DDBJ whole genome shotgun (WGS) entry which is preliminary data.</text>
</comment>
<dbReference type="InterPro" id="IPR027417">
    <property type="entry name" value="P-loop_NTPase"/>
</dbReference>
<dbReference type="RefSeq" id="WP_378551886.1">
    <property type="nucleotide sequence ID" value="NZ_JBHSBA010000007.1"/>
</dbReference>
<evidence type="ECO:0000256" key="3">
    <source>
        <dbReference type="ARBA" id="ARBA00022801"/>
    </source>
</evidence>
<dbReference type="Pfam" id="PF00580">
    <property type="entry name" value="UvrD-helicase"/>
    <property type="match status" value="1"/>
</dbReference>
<dbReference type="EMBL" id="JBHSBA010000007">
    <property type="protein sequence ID" value="MFC4126909.1"/>
    <property type="molecule type" value="Genomic_DNA"/>
</dbReference>
<keyword evidence="2" id="KW-0227">DNA damage</keyword>
<dbReference type="Gene3D" id="3.40.50.300">
    <property type="entry name" value="P-loop containing nucleotide triphosphate hydrolases"/>
    <property type="match status" value="2"/>
</dbReference>
<keyword evidence="10" id="KW-1185">Reference proteome</keyword>
<dbReference type="Gene3D" id="1.10.10.160">
    <property type="match status" value="1"/>
</dbReference>
<organism evidence="9 10">
    <name type="scientific">Nocardia rhizosphaerae</name>
    <dbReference type="NCBI Taxonomy" id="1691571"/>
    <lineage>
        <taxon>Bacteria</taxon>
        <taxon>Bacillati</taxon>
        <taxon>Actinomycetota</taxon>
        <taxon>Actinomycetes</taxon>
        <taxon>Mycobacteriales</taxon>
        <taxon>Nocardiaceae</taxon>
        <taxon>Nocardia</taxon>
    </lineage>
</organism>
<evidence type="ECO:0000256" key="1">
    <source>
        <dbReference type="ARBA" id="ARBA00022741"/>
    </source>
</evidence>
<keyword evidence="4 7" id="KW-0347">Helicase</keyword>
<evidence type="ECO:0000313" key="9">
    <source>
        <dbReference type="EMBL" id="MFC4126909.1"/>
    </source>
</evidence>
<keyword evidence="5 7" id="KW-0067">ATP-binding</keyword>
<dbReference type="PANTHER" id="PTHR11070:SF45">
    <property type="entry name" value="DNA 3'-5' HELICASE"/>
    <property type="match status" value="1"/>
</dbReference>
<sequence>MTSSNDREMLRRRIECEVGDAVGELPGRSRNVYTALLVDGHRQWRLLLHRTQPAPAGRCDAMLIGPGGVFAVNIVDELPGEAQIRRLRAQAEHVFTGVSYGPESGEFVRETVELVFVLPAGRRPDADGRFVVVTDATLRSVLGRDRILPAKAARALAEHTGRRHADYVLLPTVTPAPAAAPDGLLEVDALQTDQVNLALAKPFPTWLTFLDPTQNALVARNYTGPARIVGPAGSGKTVLALHRMAHRARRSTGPLLFTTLVRNLPPCQQSAFARLLPDAAHRAEFTNLHAWAQNFLAERGKPRIMELKRTTTAFNLAWIRAGRVSPLAATEPSYWREEIDRVIKGRGLPATDAGFAAYAEVDRRGRRVPLHPVQRRHVWALYRAYEQIRTERGCFDGNDVIAAALDELRARPLDRPYAMVVVDEVQDMTLQSVRLVHELTGDEPNSLLFVGDRQQQIYAGGWRFVDAGIAIVGRSERLTRNYRNRRAILKLAASLPGAGPVDDFDTGDRHSLEHTEAALPDGIAERWSCTRAELAGHLRGRLDLIVAAGISLSDTAIITITNPEAEAILRLLHQWQIPATELVDYRCAAADTGVKVGTVYRAKGLDFRAVIHPFPVPAAPATDAERERYELTMRQQFVAVTRARDYVWLAEISG</sequence>
<dbReference type="InterPro" id="IPR000212">
    <property type="entry name" value="DNA_helicase_UvrD/REP"/>
</dbReference>
<accession>A0ABV8L954</accession>
<dbReference type="InterPro" id="IPR013986">
    <property type="entry name" value="DExx_box_DNA_helicase_dom_sf"/>
</dbReference>
<keyword evidence="1 7" id="KW-0547">Nucleotide-binding</keyword>
<feature type="domain" description="UvrD-like helicase ATP-binding" evidence="8">
    <location>
        <begin position="209"/>
        <end position="498"/>
    </location>
</feature>
<gene>
    <name evidence="9" type="ORF">ACFOW8_18390</name>
</gene>
<dbReference type="PROSITE" id="PS51198">
    <property type="entry name" value="UVRD_HELICASE_ATP_BIND"/>
    <property type="match status" value="1"/>
</dbReference>
<evidence type="ECO:0000256" key="7">
    <source>
        <dbReference type="PROSITE-ProRule" id="PRU00560"/>
    </source>
</evidence>
<keyword evidence="6" id="KW-0234">DNA repair</keyword>
<evidence type="ECO:0000313" key="10">
    <source>
        <dbReference type="Proteomes" id="UP001595767"/>
    </source>
</evidence>
<reference evidence="10" key="1">
    <citation type="journal article" date="2019" name="Int. J. Syst. Evol. Microbiol.">
        <title>The Global Catalogue of Microorganisms (GCM) 10K type strain sequencing project: providing services to taxonomists for standard genome sequencing and annotation.</title>
        <authorList>
            <consortium name="The Broad Institute Genomics Platform"/>
            <consortium name="The Broad Institute Genome Sequencing Center for Infectious Disease"/>
            <person name="Wu L."/>
            <person name="Ma J."/>
        </authorList>
    </citation>
    <scope>NUCLEOTIDE SEQUENCE [LARGE SCALE GENOMIC DNA]</scope>
    <source>
        <strain evidence="10">CGMCC 4.7204</strain>
    </source>
</reference>